<keyword evidence="2" id="KW-1003">Cell membrane</keyword>
<evidence type="ECO:0000313" key="10">
    <source>
        <dbReference type="Proteomes" id="UP000254512"/>
    </source>
</evidence>
<evidence type="ECO:0000259" key="8">
    <source>
        <dbReference type="Pfam" id="PF02470"/>
    </source>
</evidence>
<name>A0A377HP31_GRIHO</name>
<dbReference type="NCBIfam" id="NF008070">
    <property type="entry name" value="PRK10807.1"/>
    <property type="match status" value="1"/>
</dbReference>
<accession>A0A377HP31</accession>
<dbReference type="PANTHER" id="PTHR30462">
    <property type="entry name" value="INTERMEMBRANE TRANSPORT PROTEIN PQIB-RELATED"/>
    <property type="match status" value="1"/>
</dbReference>
<protein>
    <submittedName>
        <fullName evidence="9">Paraquat-inducible protein B</fullName>
    </submittedName>
</protein>
<dbReference type="Proteomes" id="UP000254512">
    <property type="component" value="Unassembled WGS sequence"/>
</dbReference>
<evidence type="ECO:0000256" key="1">
    <source>
        <dbReference type="ARBA" id="ARBA00004533"/>
    </source>
</evidence>
<organism evidence="9 10">
    <name type="scientific">Grimontia hollisae</name>
    <name type="common">Vibrio hollisae</name>
    <dbReference type="NCBI Taxonomy" id="673"/>
    <lineage>
        <taxon>Bacteria</taxon>
        <taxon>Pseudomonadati</taxon>
        <taxon>Pseudomonadota</taxon>
        <taxon>Gammaproteobacteria</taxon>
        <taxon>Vibrionales</taxon>
        <taxon>Vibrionaceae</taxon>
        <taxon>Grimontia</taxon>
    </lineage>
</organism>
<gene>
    <name evidence="9" type="ORF">NCTC11645_02240</name>
</gene>
<keyword evidence="4 7" id="KW-0812">Transmembrane</keyword>
<proteinExistence type="predicted"/>
<feature type="domain" description="Mce/MlaD" evidence="8">
    <location>
        <begin position="42"/>
        <end position="133"/>
    </location>
</feature>
<dbReference type="Pfam" id="PF02470">
    <property type="entry name" value="MlaD"/>
    <property type="match status" value="3"/>
</dbReference>
<evidence type="ECO:0000313" key="9">
    <source>
        <dbReference type="EMBL" id="STO57844.1"/>
    </source>
</evidence>
<evidence type="ECO:0000256" key="3">
    <source>
        <dbReference type="ARBA" id="ARBA00022519"/>
    </source>
</evidence>
<evidence type="ECO:0000256" key="7">
    <source>
        <dbReference type="SAM" id="Phobius"/>
    </source>
</evidence>
<keyword evidence="3" id="KW-0997">Cell inner membrane</keyword>
<feature type="transmembrane region" description="Helical" evidence="7">
    <location>
        <begin position="20"/>
        <end position="38"/>
    </location>
</feature>
<comment type="subcellular location">
    <subcellularLocation>
        <location evidence="1">Cell inner membrane</location>
    </subcellularLocation>
</comment>
<keyword evidence="5 7" id="KW-1133">Transmembrane helix</keyword>
<feature type="domain" description="Mce/MlaD" evidence="8">
    <location>
        <begin position="287"/>
        <end position="389"/>
    </location>
</feature>
<reference evidence="9 10" key="1">
    <citation type="submission" date="2018-06" db="EMBL/GenBank/DDBJ databases">
        <authorList>
            <consortium name="Pathogen Informatics"/>
            <person name="Doyle S."/>
        </authorList>
    </citation>
    <scope>NUCLEOTIDE SEQUENCE [LARGE SCALE GENOMIC DNA]</scope>
    <source>
        <strain evidence="9 10">NCTC11645</strain>
    </source>
</reference>
<dbReference type="STRING" id="673.AL542_15320"/>
<keyword evidence="6 7" id="KW-0472">Membrane</keyword>
<evidence type="ECO:0000256" key="4">
    <source>
        <dbReference type="ARBA" id="ARBA00022692"/>
    </source>
</evidence>
<dbReference type="EMBL" id="UGHD01000002">
    <property type="protein sequence ID" value="STO57844.1"/>
    <property type="molecule type" value="Genomic_DNA"/>
</dbReference>
<dbReference type="GO" id="GO:0005886">
    <property type="term" value="C:plasma membrane"/>
    <property type="evidence" value="ECO:0007669"/>
    <property type="project" value="UniProtKB-SubCell"/>
</dbReference>
<evidence type="ECO:0000256" key="6">
    <source>
        <dbReference type="ARBA" id="ARBA00023136"/>
    </source>
</evidence>
<evidence type="ECO:0000256" key="2">
    <source>
        <dbReference type="ARBA" id="ARBA00022475"/>
    </source>
</evidence>
<dbReference type="InterPro" id="IPR003399">
    <property type="entry name" value="Mce/MlaD"/>
</dbReference>
<feature type="domain" description="Mce/MlaD" evidence="8">
    <location>
        <begin position="157"/>
        <end position="216"/>
    </location>
</feature>
<sequence>MDNNQATALITHKKQLSPMWIIPLLALLMGAWMLFQHISTTGPVITLTLSTADGIEAGKTEIKALNVKVGVITDIKLSDDYDHIIAKAQMSTDAERMLREDTRFWVVKPRIGREGVSGLDTLLSGSYLQLQPGFSDVYEETFKVLDVPPVAPPDAEGLRVVLTHNEAGKLSVGDPVLYEGFTVGRVEQVSFDVEKRKASYQLFVFAPYDGLITSNTNFWMDSGISLQMSAEGFEVQLGSLESMLKGGVTFGAIDDDEYGIPISQQMTQFRLFDDLQQVREGMYNEYLEFVMLFDESVRGLKPHAPVEYRGLPIGSVVKVPLRTRSPEQQLDSNKVPVLVRIELGRIYQGIQDSDLPKLRDKLEGEFQRGLRGTLKTGNLVTGALYIDVDYHENTEALTLKPFDGYAVFPTVHGGFAEVQKQIIDLMKKVNGLPLEDTIASLNSALKASERTLRAAENVASNVDALLSQNDTQTLPSEMKQVLQQLEETLAGFDAKSTLYQDMASTLQELNKVLTEVRPVVRQLNEKPNALVFGSDDVEDPVPERGTK</sequence>
<dbReference type="PANTHER" id="PTHR30462:SF2">
    <property type="entry name" value="INTERMEMBRANE TRANSPORT PROTEIN PQIB"/>
    <property type="match status" value="1"/>
</dbReference>
<dbReference type="RefSeq" id="WP_114995750.1">
    <property type="nucleotide sequence ID" value="NZ_CABMOB010000001.1"/>
</dbReference>
<dbReference type="InterPro" id="IPR051800">
    <property type="entry name" value="PqiA-PqiB_transport"/>
</dbReference>
<dbReference type="AlphaFoldDB" id="A0A377HP31"/>
<evidence type="ECO:0000256" key="5">
    <source>
        <dbReference type="ARBA" id="ARBA00022989"/>
    </source>
</evidence>